<keyword evidence="2" id="KW-0472">Membrane</keyword>
<dbReference type="Proteomes" id="UP001381693">
    <property type="component" value="Unassembled WGS sequence"/>
</dbReference>
<evidence type="ECO:0000313" key="4">
    <source>
        <dbReference type="EMBL" id="KAK7083428.1"/>
    </source>
</evidence>
<feature type="signal peptide" evidence="3">
    <location>
        <begin position="1"/>
        <end position="21"/>
    </location>
</feature>
<evidence type="ECO:0000313" key="5">
    <source>
        <dbReference type="Proteomes" id="UP001381693"/>
    </source>
</evidence>
<reference evidence="4 5" key="1">
    <citation type="submission" date="2023-11" db="EMBL/GenBank/DDBJ databases">
        <title>Halocaridina rubra genome assembly.</title>
        <authorList>
            <person name="Smith C."/>
        </authorList>
    </citation>
    <scope>NUCLEOTIDE SEQUENCE [LARGE SCALE GENOMIC DNA]</scope>
    <source>
        <strain evidence="4">EP-1</strain>
        <tissue evidence="4">Whole</tissue>
    </source>
</reference>
<feature type="non-terminal residue" evidence="4">
    <location>
        <position position="279"/>
    </location>
</feature>
<sequence length="279" mass="31454">MFGGQHFYFMVMLICIRGGYSKPLQEQEFSKILHHGPHQADASTILDPAVDQLSFVDYISDLHHIPEDNQDVFVFIPVISDSEEGMEMRQSSDQIIPTIPVHAVRDQFEKPLLQVSATQDLMEVRHLPDHNMPAVPVHIVRKHFEKPLPQQSSTTMSSKNATTEAKEETENPLLLQVSTTLTPQNSTEEVPSIDIWFKFLNSLLAHCNDSTSAVCNYTYGVSNENPAKSSSPPAPKEWIASWIPIGHLIVMAILYLLVICMFVFLYVAENYEVDICGRT</sequence>
<evidence type="ECO:0000256" key="3">
    <source>
        <dbReference type="SAM" id="SignalP"/>
    </source>
</evidence>
<accession>A0AAN8XPD5</accession>
<keyword evidence="5" id="KW-1185">Reference proteome</keyword>
<keyword evidence="2" id="KW-1133">Transmembrane helix</keyword>
<comment type="caution">
    <text evidence="4">The sequence shown here is derived from an EMBL/GenBank/DDBJ whole genome shotgun (WGS) entry which is preliminary data.</text>
</comment>
<gene>
    <name evidence="4" type="ORF">SK128_004935</name>
</gene>
<feature type="compositionally biased region" description="Polar residues" evidence="1">
    <location>
        <begin position="149"/>
        <end position="158"/>
    </location>
</feature>
<name>A0AAN8XPD5_HALRR</name>
<dbReference type="AlphaFoldDB" id="A0AAN8XPD5"/>
<evidence type="ECO:0000256" key="2">
    <source>
        <dbReference type="SAM" id="Phobius"/>
    </source>
</evidence>
<proteinExistence type="predicted"/>
<protein>
    <submittedName>
        <fullName evidence="4">Uncharacterized protein</fullName>
    </submittedName>
</protein>
<keyword evidence="3" id="KW-0732">Signal</keyword>
<feature type="chain" id="PRO_5042980078" evidence="3">
    <location>
        <begin position="22"/>
        <end position="279"/>
    </location>
</feature>
<evidence type="ECO:0000256" key="1">
    <source>
        <dbReference type="SAM" id="MobiDB-lite"/>
    </source>
</evidence>
<organism evidence="4 5">
    <name type="scientific">Halocaridina rubra</name>
    <name type="common">Hawaiian red shrimp</name>
    <dbReference type="NCBI Taxonomy" id="373956"/>
    <lineage>
        <taxon>Eukaryota</taxon>
        <taxon>Metazoa</taxon>
        <taxon>Ecdysozoa</taxon>
        <taxon>Arthropoda</taxon>
        <taxon>Crustacea</taxon>
        <taxon>Multicrustacea</taxon>
        <taxon>Malacostraca</taxon>
        <taxon>Eumalacostraca</taxon>
        <taxon>Eucarida</taxon>
        <taxon>Decapoda</taxon>
        <taxon>Pleocyemata</taxon>
        <taxon>Caridea</taxon>
        <taxon>Atyoidea</taxon>
        <taxon>Atyidae</taxon>
        <taxon>Halocaridina</taxon>
    </lineage>
</organism>
<dbReference type="EMBL" id="JAXCGZ010003088">
    <property type="protein sequence ID" value="KAK7083428.1"/>
    <property type="molecule type" value="Genomic_DNA"/>
</dbReference>
<feature type="region of interest" description="Disordered" evidence="1">
    <location>
        <begin position="146"/>
        <end position="170"/>
    </location>
</feature>
<feature type="transmembrane region" description="Helical" evidence="2">
    <location>
        <begin position="242"/>
        <end position="268"/>
    </location>
</feature>
<keyword evidence="2" id="KW-0812">Transmembrane</keyword>